<accession>A0A256K0B0</accession>
<dbReference type="Proteomes" id="UP000293073">
    <property type="component" value="Chromosome"/>
</dbReference>
<proteinExistence type="predicted"/>
<feature type="compositionally biased region" description="Polar residues" evidence="1">
    <location>
        <begin position="101"/>
        <end position="115"/>
    </location>
</feature>
<dbReference type="RefSeq" id="WP_094521385.1">
    <property type="nucleotide sequence ID" value="NZ_CP034940.1"/>
</dbReference>
<gene>
    <name evidence="2" type="ORF">EO776_03565</name>
</gene>
<feature type="region of interest" description="Disordered" evidence="1">
    <location>
        <begin position="101"/>
        <end position="121"/>
    </location>
</feature>
<protein>
    <submittedName>
        <fullName evidence="2">Uncharacterized protein</fullName>
    </submittedName>
</protein>
<dbReference type="AlphaFoldDB" id="A0A256K0B0"/>
<dbReference type="KEGG" id="hezz:EO776_03565"/>
<sequence length="516" mass="53320">MSRKRSRDRSRGGSSGIISRRGVIAALAVGGIGAAALESTGAFSAVDSRRDVSVVSTDDDEAFMRITGGQVSGSDGDTVTLFGLTNQFDQPLTSVSATVVSSGNPIDPGTVQTPDRLSPGGSGDVRAALNCGTDGAVKLRIVAASANQRVEFTRTAQVTCESVDVCAPRRLPAGCTVNEVPNNSTDCSVVIDTPNQIKEQITGNTTIGGAAEFHSKSQIDLTLRGNSEIRKYLKVKTPSQIGLDFGGNSRVQGGVKIRSKSQLDFGVSTHVEGGICVEDAGEVKLTPSNATIDGEVSLTSNDQVTVDSLKNATTGPITIDASGQVKFDKTRNSTVNGPVSVTAAGQVKLDKLEAVSTGSITVDAKGQVDIVSERDSTVDGAIEITDAGGQITLDLAATEISEGVSLANKSQVKMSQTDGSTIGSAVDIDTESQVEVDLTGSSIEDDLDIKTKSQVKIDLTDSQVDGTVTIETQSQVDVILNNSSVTGDLSISTPSQITVSDCSAVEGEVSPRKACQ</sequence>
<dbReference type="GeneID" id="301358829"/>
<organism evidence="2 3">
    <name type="scientific">Halorubrum ezzemoulense</name>
    <name type="common">Halorubrum chaoviator</name>
    <dbReference type="NCBI Taxonomy" id="337243"/>
    <lineage>
        <taxon>Archaea</taxon>
        <taxon>Methanobacteriati</taxon>
        <taxon>Methanobacteriota</taxon>
        <taxon>Stenosarchaea group</taxon>
        <taxon>Halobacteria</taxon>
        <taxon>Halobacteriales</taxon>
        <taxon>Haloferacaceae</taxon>
        <taxon>Halorubrum</taxon>
    </lineage>
</organism>
<reference evidence="3" key="1">
    <citation type="submission" date="2019-01" db="EMBL/GenBank/DDBJ databases">
        <title>Complete genome of Halorubrum ezzemoulense strain FB21.</title>
        <authorList>
            <person name="Feng Y."/>
            <person name="Louyakis A.S."/>
            <person name="Papke R.T."/>
            <person name="Gogarten J.P."/>
        </authorList>
    </citation>
    <scope>NUCLEOTIDE SEQUENCE [LARGE SCALE GENOMIC DNA]</scope>
    <source>
        <strain evidence="3">Fb21</strain>
    </source>
</reference>
<name>A0A256K0B0_HALEZ</name>
<dbReference type="EMBL" id="CP034940">
    <property type="protein sequence ID" value="QAY19126.1"/>
    <property type="molecule type" value="Genomic_DNA"/>
</dbReference>
<evidence type="ECO:0000256" key="1">
    <source>
        <dbReference type="SAM" id="MobiDB-lite"/>
    </source>
</evidence>
<evidence type="ECO:0000313" key="2">
    <source>
        <dbReference type="EMBL" id="QAY19126.1"/>
    </source>
</evidence>
<evidence type="ECO:0000313" key="3">
    <source>
        <dbReference type="Proteomes" id="UP000293073"/>
    </source>
</evidence>